<dbReference type="PANTHER" id="PTHR23293:SF9">
    <property type="entry name" value="FAD SYNTHASE"/>
    <property type="match status" value="1"/>
</dbReference>
<proteinExistence type="predicted"/>
<evidence type="ECO:0000256" key="10">
    <source>
        <dbReference type="ARBA" id="ARBA00031145"/>
    </source>
</evidence>
<dbReference type="EMBL" id="JAVFKD010000012">
    <property type="protein sequence ID" value="KAK5994049.1"/>
    <property type="molecule type" value="Genomic_DNA"/>
</dbReference>
<keyword evidence="3" id="KW-0285">Flavoprotein</keyword>
<feature type="region of interest" description="Disordered" evidence="13">
    <location>
        <begin position="119"/>
        <end position="140"/>
    </location>
</feature>
<evidence type="ECO:0000259" key="14">
    <source>
        <dbReference type="Pfam" id="PF01507"/>
    </source>
</evidence>
<evidence type="ECO:0000313" key="16">
    <source>
        <dbReference type="Proteomes" id="UP001338125"/>
    </source>
</evidence>
<dbReference type="Pfam" id="PF01507">
    <property type="entry name" value="PAPS_reduct"/>
    <property type="match status" value="1"/>
</dbReference>
<keyword evidence="8" id="KW-0274">FAD</keyword>
<name>A0ABR0SPM7_9HYPO</name>
<keyword evidence="5" id="KW-0808">Transferase</keyword>
<evidence type="ECO:0000256" key="8">
    <source>
        <dbReference type="ARBA" id="ARBA00022827"/>
    </source>
</evidence>
<dbReference type="Gene3D" id="3.40.50.620">
    <property type="entry name" value="HUPs"/>
    <property type="match status" value="1"/>
</dbReference>
<evidence type="ECO:0000256" key="4">
    <source>
        <dbReference type="ARBA" id="ARBA00022643"/>
    </source>
</evidence>
<dbReference type="Proteomes" id="UP001338125">
    <property type="component" value="Unassembled WGS sequence"/>
</dbReference>
<evidence type="ECO:0000256" key="12">
    <source>
        <dbReference type="ARBA" id="ARBA00049494"/>
    </source>
</evidence>
<organism evidence="15 16">
    <name type="scientific">Cladobotryum mycophilum</name>
    <dbReference type="NCBI Taxonomy" id="491253"/>
    <lineage>
        <taxon>Eukaryota</taxon>
        <taxon>Fungi</taxon>
        <taxon>Dikarya</taxon>
        <taxon>Ascomycota</taxon>
        <taxon>Pezizomycotina</taxon>
        <taxon>Sordariomycetes</taxon>
        <taxon>Hypocreomycetidae</taxon>
        <taxon>Hypocreales</taxon>
        <taxon>Hypocreaceae</taxon>
        <taxon>Cladobotryum</taxon>
    </lineage>
</organism>
<keyword evidence="9" id="KW-0067">ATP-binding</keyword>
<dbReference type="PANTHER" id="PTHR23293">
    <property type="entry name" value="FAD SYNTHETASE-RELATED FMN ADENYLYLTRANSFERASE"/>
    <property type="match status" value="1"/>
</dbReference>
<keyword evidence="6" id="KW-0548">Nucleotidyltransferase</keyword>
<evidence type="ECO:0000256" key="13">
    <source>
        <dbReference type="SAM" id="MobiDB-lite"/>
    </source>
</evidence>
<sequence>MMLQDQVKQVVATAASLLNGYPAKSHVAEDDADRSSSPRSLRDVCLEMRDKVDAFLAEEQETQLLRGVQEQLRISMGVVEEALAKYPYEQISLSYNGGKDCLVLLIMILAGLARHIPSTATSDSNPNSNTTTNGSAHSTPLPDKFQAVYIVSKHPFPEVDDFVATSSAEYHLDVTHYALPMKEGLEVYLKDRPTVKAVFVGTRRTDPHGEKLTHFDPTDAGWPQFMRVHPMIDWHYAEIWAFIRHFEIPYCTLYDQGYTSLGGTKDTHPNPHLKKTDNGNGFRPAYELMADDEERLGRDR</sequence>
<evidence type="ECO:0000256" key="9">
    <source>
        <dbReference type="ARBA" id="ARBA00022840"/>
    </source>
</evidence>
<evidence type="ECO:0000256" key="1">
    <source>
        <dbReference type="ARBA" id="ARBA00004726"/>
    </source>
</evidence>
<evidence type="ECO:0000313" key="15">
    <source>
        <dbReference type="EMBL" id="KAK5994049.1"/>
    </source>
</evidence>
<evidence type="ECO:0000256" key="6">
    <source>
        <dbReference type="ARBA" id="ARBA00022695"/>
    </source>
</evidence>
<dbReference type="InterPro" id="IPR014729">
    <property type="entry name" value="Rossmann-like_a/b/a_fold"/>
</dbReference>
<keyword evidence="4" id="KW-0288">FMN</keyword>
<feature type="compositionally biased region" description="Basic and acidic residues" evidence="13">
    <location>
        <begin position="265"/>
        <end position="277"/>
    </location>
</feature>
<dbReference type="SUPFAM" id="SSF52402">
    <property type="entry name" value="Adenine nucleotide alpha hydrolases-like"/>
    <property type="match status" value="1"/>
</dbReference>
<feature type="region of interest" description="Disordered" evidence="13">
    <location>
        <begin position="264"/>
        <end position="285"/>
    </location>
</feature>
<evidence type="ECO:0000256" key="7">
    <source>
        <dbReference type="ARBA" id="ARBA00022741"/>
    </source>
</evidence>
<dbReference type="InterPro" id="IPR002500">
    <property type="entry name" value="PAPS_reduct_dom"/>
</dbReference>
<protein>
    <recommendedName>
        <fullName evidence="2">FAD synthase</fullName>
        <ecNumber evidence="2">2.7.7.2</ecNumber>
    </recommendedName>
    <alternativeName>
        <fullName evidence="10">FAD pyrophosphorylase</fullName>
    </alternativeName>
    <alternativeName>
        <fullName evidence="11">FMN adenylyltransferase</fullName>
    </alternativeName>
</protein>
<accession>A0ABR0SPM7</accession>
<dbReference type="CDD" id="cd23948">
    <property type="entry name" value="FAD_synthase"/>
    <property type="match status" value="1"/>
</dbReference>
<evidence type="ECO:0000256" key="3">
    <source>
        <dbReference type="ARBA" id="ARBA00022630"/>
    </source>
</evidence>
<evidence type="ECO:0000256" key="2">
    <source>
        <dbReference type="ARBA" id="ARBA00012393"/>
    </source>
</evidence>
<comment type="pathway">
    <text evidence="1">Cofactor biosynthesis; FAD biosynthesis; FAD from FMN: step 1/1.</text>
</comment>
<keyword evidence="7" id="KW-0547">Nucleotide-binding</keyword>
<dbReference type="EC" id="2.7.7.2" evidence="2"/>
<feature type="domain" description="Phosphoadenosine phosphosulphate reductase" evidence="14">
    <location>
        <begin position="91"/>
        <end position="269"/>
    </location>
</feature>
<reference evidence="15 16" key="1">
    <citation type="submission" date="2024-01" db="EMBL/GenBank/DDBJ databases">
        <title>Complete genome of Cladobotryum mycophilum ATHUM6906.</title>
        <authorList>
            <person name="Christinaki A.C."/>
            <person name="Myridakis A.I."/>
            <person name="Kouvelis V.N."/>
        </authorList>
    </citation>
    <scope>NUCLEOTIDE SEQUENCE [LARGE SCALE GENOMIC DNA]</scope>
    <source>
        <strain evidence="15 16">ATHUM6906</strain>
    </source>
</reference>
<keyword evidence="16" id="KW-1185">Reference proteome</keyword>
<comment type="caution">
    <text evidence="15">The sequence shown here is derived from an EMBL/GenBank/DDBJ whole genome shotgun (WGS) entry which is preliminary data.</text>
</comment>
<feature type="compositionally biased region" description="Low complexity" evidence="13">
    <location>
        <begin position="119"/>
        <end position="135"/>
    </location>
</feature>
<evidence type="ECO:0000256" key="11">
    <source>
        <dbReference type="ARBA" id="ARBA00031871"/>
    </source>
</evidence>
<comment type="catalytic activity">
    <reaction evidence="12">
        <text>FMN + ATP + H(+) = FAD + diphosphate</text>
        <dbReference type="Rhea" id="RHEA:17237"/>
        <dbReference type="ChEBI" id="CHEBI:15378"/>
        <dbReference type="ChEBI" id="CHEBI:30616"/>
        <dbReference type="ChEBI" id="CHEBI:33019"/>
        <dbReference type="ChEBI" id="CHEBI:57692"/>
        <dbReference type="ChEBI" id="CHEBI:58210"/>
        <dbReference type="EC" id="2.7.7.2"/>
    </reaction>
</comment>
<gene>
    <name evidence="15" type="ORF">PT974_07489</name>
</gene>
<evidence type="ECO:0000256" key="5">
    <source>
        <dbReference type="ARBA" id="ARBA00022679"/>
    </source>
</evidence>